<organism evidence="3 4">
    <name type="scientific">Methylocella silvestris (strain DSM 15510 / CIP 108128 / LMG 27833 / NCIMB 13906 / BL2)</name>
    <dbReference type="NCBI Taxonomy" id="395965"/>
    <lineage>
        <taxon>Bacteria</taxon>
        <taxon>Pseudomonadati</taxon>
        <taxon>Pseudomonadota</taxon>
        <taxon>Alphaproteobacteria</taxon>
        <taxon>Hyphomicrobiales</taxon>
        <taxon>Beijerinckiaceae</taxon>
        <taxon>Methylocella</taxon>
    </lineage>
</organism>
<keyword evidence="1" id="KW-0732">Signal</keyword>
<dbReference type="InterPro" id="IPR012347">
    <property type="entry name" value="Ferritin-like"/>
</dbReference>
<dbReference type="PANTHER" id="PTHR38593:SF1">
    <property type="entry name" value="BLR2558 PROTEIN"/>
    <property type="match status" value="1"/>
</dbReference>
<dbReference type="Proteomes" id="UP000002257">
    <property type="component" value="Chromosome"/>
</dbReference>
<dbReference type="InterPro" id="IPR025419">
    <property type="entry name" value="DUF4142"/>
</dbReference>
<protein>
    <recommendedName>
        <fullName evidence="2">DUF4142 domain-containing protein</fullName>
    </recommendedName>
</protein>
<dbReference type="HOGENOM" id="CLU_079636_6_3_5"/>
<dbReference type="eggNOG" id="COG3652">
    <property type="taxonomic scope" value="Bacteria"/>
</dbReference>
<keyword evidence="4" id="KW-1185">Reference proteome</keyword>
<gene>
    <name evidence="3" type="ordered locus">Msil_2979</name>
</gene>
<dbReference type="EMBL" id="CP001280">
    <property type="protein sequence ID" value="ACK51890.1"/>
    <property type="molecule type" value="Genomic_DNA"/>
</dbReference>
<dbReference type="Pfam" id="PF13628">
    <property type="entry name" value="DUF4142"/>
    <property type="match status" value="1"/>
</dbReference>
<feature type="domain" description="DUF4142" evidence="2">
    <location>
        <begin position="38"/>
        <end position="174"/>
    </location>
</feature>
<name>B8EIS3_METSB</name>
<evidence type="ECO:0000259" key="2">
    <source>
        <dbReference type="Pfam" id="PF13628"/>
    </source>
</evidence>
<dbReference type="AlphaFoldDB" id="B8EIS3"/>
<accession>B8EIS3</accession>
<evidence type="ECO:0000256" key="1">
    <source>
        <dbReference type="SAM" id="SignalP"/>
    </source>
</evidence>
<evidence type="ECO:0000313" key="3">
    <source>
        <dbReference type="EMBL" id="ACK51890.1"/>
    </source>
</evidence>
<reference evidence="3 4" key="1">
    <citation type="journal article" date="2010" name="J. Bacteriol.">
        <title>Complete genome sequence of the aerobic facultative methanotroph Methylocella silvestris BL2.</title>
        <authorList>
            <person name="Chen Y."/>
            <person name="Crombie A."/>
            <person name="Rahman M.T."/>
            <person name="Dedysh S.N."/>
            <person name="Liesack W."/>
            <person name="Stott M.B."/>
            <person name="Alam M."/>
            <person name="Theisen A.R."/>
            <person name="Murrell J.C."/>
            <person name="Dunfield P.F."/>
        </authorList>
    </citation>
    <scope>NUCLEOTIDE SEQUENCE [LARGE SCALE GENOMIC DNA]</scope>
    <source>
        <strain evidence="4">DSM 15510 / CIP 108128 / LMG 27833 / NCIMB 13906 / BL2</strain>
    </source>
</reference>
<feature type="signal peptide" evidence="1">
    <location>
        <begin position="1"/>
        <end position="20"/>
    </location>
</feature>
<evidence type="ECO:0000313" key="4">
    <source>
        <dbReference type="Proteomes" id="UP000002257"/>
    </source>
</evidence>
<feature type="chain" id="PRO_5002870993" description="DUF4142 domain-containing protein" evidence="1">
    <location>
        <begin position="21"/>
        <end position="174"/>
    </location>
</feature>
<dbReference type="RefSeq" id="WP_012591959.1">
    <property type="nucleotide sequence ID" value="NC_011666.1"/>
</dbReference>
<sequence length="174" mass="18929">MKRVIMVGAALIAFTSFANAESLAEKTGINSVLGVSPSTSDFVRQVAISDMFEIKSSRLAKEKGDVAATAFADHMISAHEKTSDQLKTLVSERGLKVDLPAGLDKSHEGTLDDLKKLSGGDFTKSYKDEQIKAHRTAVDLFERYAKSGDNDSVKQWAATTLPELRAHLDMAEKL</sequence>
<dbReference type="KEGG" id="msl:Msil_2979"/>
<dbReference type="OrthoDB" id="9101320at2"/>
<dbReference type="PANTHER" id="PTHR38593">
    <property type="entry name" value="BLR2558 PROTEIN"/>
    <property type="match status" value="1"/>
</dbReference>
<dbReference type="STRING" id="395965.Msil_2979"/>
<dbReference type="Gene3D" id="1.20.1260.10">
    <property type="match status" value="1"/>
</dbReference>
<proteinExistence type="predicted"/>